<dbReference type="EMBL" id="QKKF02033200">
    <property type="protein sequence ID" value="RZF33871.1"/>
    <property type="molecule type" value="Genomic_DNA"/>
</dbReference>
<evidence type="ECO:0000256" key="5">
    <source>
        <dbReference type="ARBA" id="ARBA00017036"/>
    </source>
</evidence>
<dbReference type="InterPro" id="IPR013883">
    <property type="entry name" value="TF_Iwr1_dom"/>
</dbReference>
<dbReference type="GO" id="GO:0015031">
    <property type="term" value="P:protein transport"/>
    <property type="evidence" value="ECO:0007669"/>
    <property type="project" value="UniProtKB-KW"/>
</dbReference>
<keyword evidence="9" id="KW-0539">Nucleus</keyword>
<gene>
    <name evidence="12" type="ORF">LSTR_LSTR009895</name>
</gene>
<dbReference type="PANTHER" id="PTHR31196">
    <property type="entry name" value="RNA POLYMERASE II NUCLEAR LOCALIZATION PROTEIN SLC7A6OS-RELATED"/>
    <property type="match status" value="1"/>
</dbReference>
<comment type="similarity">
    <text evidence="4">Belongs to the IWR1/SLC7A6OS family.</text>
</comment>
<dbReference type="OrthoDB" id="6255506at2759"/>
<evidence type="ECO:0000256" key="7">
    <source>
        <dbReference type="ARBA" id="ARBA00022490"/>
    </source>
</evidence>
<dbReference type="PANTHER" id="PTHR31196:SF2">
    <property type="entry name" value="RNA POLYMERASE II NUCLEAR LOCALIZATION PROTEIN SLC7A6OS-RELATED"/>
    <property type="match status" value="1"/>
</dbReference>
<feature type="compositionally biased region" description="Acidic residues" evidence="10">
    <location>
        <begin position="103"/>
        <end position="118"/>
    </location>
</feature>
<comment type="caution">
    <text evidence="12">The sequence shown here is derived from an EMBL/GenBank/DDBJ whole genome shotgun (WGS) entry which is preliminary data.</text>
</comment>
<dbReference type="GO" id="GO:0005634">
    <property type="term" value="C:nucleus"/>
    <property type="evidence" value="ECO:0007669"/>
    <property type="project" value="UniProtKB-SubCell"/>
</dbReference>
<evidence type="ECO:0000256" key="10">
    <source>
        <dbReference type="SAM" id="MobiDB-lite"/>
    </source>
</evidence>
<evidence type="ECO:0000256" key="4">
    <source>
        <dbReference type="ARBA" id="ARBA00010218"/>
    </source>
</evidence>
<feature type="region of interest" description="Disordered" evidence="10">
    <location>
        <begin position="101"/>
        <end position="140"/>
    </location>
</feature>
<keyword evidence="7" id="KW-0963">Cytoplasm</keyword>
<evidence type="ECO:0000256" key="6">
    <source>
        <dbReference type="ARBA" id="ARBA00022448"/>
    </source>
</evidence>
<keyword evidence="13" id="KW-1185">Reference proteome</keyword>
<accession>A0A482WL15</accession>
<name>A0A482WL15_LAOST</name>
<dbReference type="FunCoup" id="A0A482WL15">
    <property type="interactions" value="1225"/>
</dbReference>
<evidence type="ECO:0000256" key="9">
    <source>
        <dbReference type="ARBA" id="ARBA00023242"/>
    </source>
</evidence>
<organism evidence="12 13">
    <name type="scientific">Laodelphax striatellus</name>
    <name type="common">Small brown planthopper</name>
    <name type="synonym">Delphax striatella</name>
    <dbReference type="NCBI Taxonomy" id="195883"/>
    <lineage>
        <taxon>Eukaryota</taxon>
        <taxon>Metazoa</taxon>
        <taxon>Ecdysozoa</taxon>
        <taxon>Arthropoda</taxon>
        <taxon>Hexapoda</taxon>
        <taxon>Insecta</taxon>
        <taxon>Pterygota</taxon>
        <taxon>Neoptera</taxon>
        <taxon>Paraneoptera</taxon>
        <taxon>Hemiptera</taxon>
        <taxon>Auchenorrhyncha</taxon>
        <taxon>Fulgoroidea</taxon>
        <taxon>Delphacidae</taxon>
        <taxon>Criomorphinae</taxon>
        <taxon>Laodelphax</taxon>
    </lineage>
</organism>
<protein>
    <recommendedName>
        <fullName evidence="5">Probable RNA polymerase II nuclear localization protein SLC7A6OS</fullName>
    </recommendedName>
</protein>
<evidence type="ECO:0000313" key="13">
    <source>
        <dbReference type="Proteomes" id="UP000291343"/>
    </source>
</evidence>
<feature type="region of interest" description="Disordered" evidence="10">
    <location>
        <begin position="152"/>
        <end position="193"/>
    </location>
</feature>
<proteinExistence type="inferred from homology"/>
<evidence type="ECO:0000256" key="2">
    <source>
        <dbReference type="ARBA" id="ARBA00004123"/>
    </source>
</evidence>
<evidence type="ECO:0000256" key="3">
    <source>
        <dbReference type="ARBA" id="ARBA00004496"/>
    </source>
</evidence>
<dbReference type="GO" id="GO:0005737">
    <property type="term" value="C:cytoplasm"/>
    <property type="evidence" value="ECO:0007669"/>
    <property type="project" value="UniProtKB-SubCell"/>
</dbReference>
<evidence type="ECO:0000313" key="12">
    <source>
        <dbReference type="EMBL" id="RZF33871.1"/>
    </source>
</evidence>
<dbReference type="Proteomes" id="UP000291343">
    <property type="component" value="Unassembled WGS sequence"/>
</dbReference>
<keyword evidence="8" id="KW-0653">Protein transport</keyword>
<evidence type="ECO:0000256" key="1">
    <source>
        <dbReference type="ARBA" id="ARBA00003202"/>
    </source>
</evidence>
<keyword evidence="6" id="KW-0813">Transport</keyword>
<dbReference type="GO" id="GO:0032502">
    <property type="term" value="P:developmental process"/>
    <property type="evidence" value="ECO:0007669"/>
    <property type="project" value="TreeGrafter"/>
</dbReference>
<comment type="subcellular location">
    <subcellularLocation>
        <location evidence="3">Cytoplasm</location>
    </subcellularLocation>
    <subcellularLocation>
        <location evidence="2">Nucleus</location>
    </subcellularLocation>
</comment>
<dbReference type="AlphaFoldDB" id="A0A482WL15"/>
<evidence type="ECO:0000256" key="8">
    <source>
        <dbReference type="ARBA" id="ARBA00022927"/>
    </source>
</evidence>
<feature type="compositionally biased region" description="Acidic residues" evidence="10">
    <location>
        <begin position="158"/>
        <end position="174"/>
    </location>
</feature>
<dbReference type="Pfam" id="PF08574">
    <property type="entry name" value="Iwr1"/>
    <property type="match status" value="1"/>
</dbReference>
<feature type="domain" description="Transcription factor Iwr1" evidence="11">
    <location>
        <begin position="62"/>
        <end position="130"/>
    </location>
</feature>
<comment type="function">
    <text evidence="1">Directs RNA polymerase II nuclear import.</text>
</comment>
<reference evidence="12 13" key="1">
    <citation type="journal article" date="2017" name="Gigascience">
        <title>Genome sequence of the small brown planthopper, Laodelphax striatellus.</title>
        <authorList>
            <person name="Zhu J."/>
            <person name="Jiang F."/>
            <person name="Wang X."/>
            <person name="Yang P."/>
            <person name="Bao Y."/>
            <person name="Zhao W."/>
            <person name="Wang W."/>
            <person name="Lu H."/>
            <person name="Wang Q."/>
            <person name="Cui N."/>
            <person name="Li J."/>
            <person name="Chen X."/>
            <person name="Luo L."/>
            <person name="Yu J."/>
            <person name="Kang L."/>
            <person name="Cui F."/>
        </authorList>
    </citation>
    <scope>NUCLEOTIDE SEQUENCE [LARGE SCALE GENOMIC DNA]</scope>
    <source>
        <strain evidence="12">Lst14</strain>
    </source>
</reference>
<feature type="compositionally biased region" description="Acidic residues" evidence="10">
    <location>
        <begin position="127"/>
        <end position="138"/>
    </location>
</feature>
<dbReference type="InParanoid" id="A0A482WL15"/>
<evidence type="ECO:0000259" key="11">
    <source>
        <dbReference type="Pfam" id="PF08574"/>
    </source>
</evidence>
<sequence>MMSFVKVVNCYRALDEAKLLSTDDGNENKNPEPGGLTVLDVETFQETQEKSSETSAAVPEGSYVYDIYYTADGSDLSDVQIDHELSVYPMDSDLSSYLCADIDNSDSEAPDDEDDSNDENNWRNDYPDEEDFSSDEDGREISGMKLCSNFNSLKIGSDDEDDADEYLDYPDDYDDSPREMSSDEDLYSGNLSPSDVCNFGESYAKYKAKVKSEYDSSCSVKSDDESQE</sequence>
<dbReference type="STRING" id="195883.A0A482WL15"/>
<dbReference type="InterPro" id="IPR040218">
    <property type="entry name" value="SLC7A6OS"/>
</dbReference>